<proteinExistence type="predicted"/>
<accession>A0A2P2QJ38</accession>
<dbReference type="AlphaFoldDB" id="A0A2P2QJ38"/>
<evidence type="ECO:0000313" key="1">
    <source>
        <dbReference type="EMBL" id="MBX66934.1"/>
    </source>
</evidence>
<name>A0A2P2QJ38_RHIMU</name>
<sequence length="30" mass="3466">MVKQLHTATTNSYSVSAVSWLILEIRLKYL</sequence>
<reference evidence="1" key="1">
    <citation type="submission" date="2018-02" db="EMBL/GenBank/DDBJ databases">
        <title>Rhizophora mucronata_Transcriptome.</title>
        <authorList>
            <person name="Meera S.P."/>
            <person name="Sreeshan A."/>
            <person name="Augustine A."/>
        </authorList>
    </citation>
    <scope>NUCLEOTIDE SEQUENCE</scope>
    <source>
        <tissue evidence="1">Leaf</tissue>
    </source>
</reference>
<dbReference type="EMBL" id="GGEC01086450">
    <property type="protein sequence ID" value="MBX66934.1"/>
    <property type="molecule type" value="Transcribed_RNA"/>
</dbReference>
<organism evidence="1">
    <name type="scientific">Rhizophora mucronata</name>
    <name type="common">Asiatic mangrove</name>
    <dbReference type="NCBI Taxonomy" id="61149"/>
    <lineage>
        <taxon>Eukaryota</taxon>
        <taxon>Viridiplantae</taxon>
        <taxon>Streptophyta</taxon>
        <taxon>Embryophyta</taxon>
        <taxon>Tracheophyta</taxon>
        <taxon>Spermatophyta</taxon>
        <taxon>Magnoliopsida</taxon>
        <taxon>eudicotyledons</taxon>
        <taxon>Gunneridae</taxon>
        <taxon>Pentapetalae</taxon>
        <taxon>rosids</taxon>
        <taxon>fabids</taxon>
        <taxon>Malpighiales</taxon>
        <taxon>Rhizophoraceae</taxon>
        <taxon>Rhizophora</taxon>
    </lineage>
</organism>
<protein>
    <submittedName>
        <fullName evidence="1">Uncharacterized protein</fullName>
    </submittedName>
</protein>